<proteinExistence type="predicted"/>
<feature type="region of interest" description="Disordered" evidence="1">
    <location>
        <begin position="464"/>
        <end position="509"/>
    </location>
</feature>
<dbReference type="AlphaFoldDB" id="A0A4S2F2L9"/>
<evidence type="ECO:0000313" key="3">
    <source>
        <dbReference type="Proteomes" id="UP000310263"/>
    </source>
</evidence>
<protein>
    <submittedName>
        <fullName evidence="2">Relaxase</fullName>
    </submittedName>
</protein>
<organism evidence="2 3">
    <name type="scientific">Muricaecibacterium torontonense</name>
    <dbReference type="NCBI Taxonomy" id="3032871"/>
    <lineage>
        <taxon>Bacteria</taxon>
        <taxon>Bacillati</taxon>
        <taxon>Actinomycetota</taxon>
        <taxon>Coriobacteriia</taxon>
        <taxon>Coriobacteriales</taxon>
        <taxon>Atopobiaceae</taxon>
        <taxon>Muricaecibacterium</taxon>
    </lineage>
</organism>
<feature type="region of interest" description="Disordered" evidence="1">
    <location>
        <begin position="278"/>
        <end position="303"/>
    </location>
</feature>
<comment type="caution">
    <text evidence="2">The sequence shown here is derived from an EMBL/GenBank/DDBJ whole genome shotgun (WGS) entry which is preliminary data.</text>
</comment>
<name>A0A4S2F2L9_9ACTN</name>
<keyword evidence="3" id="KW-1185">Reference proteome</keyword>
<evidence type="ECO:0000256" key="1">
    <source>
        <dbReference type="SAM" id="MobiDB-lite"/>
    </source>
</evidence>
<reference evidence="2 3" key="1">
    <citation type="submission" date="2019-04" db="EMBL/GenBank/DDBJ databases">
        <title>Microbes associate with the intestines of laboratory mice.</title>
        <authorList>
            <person name="Navarre W."/>
            <person name="Wong E."/>
            <person name="Huang K."/>
            <person name="Tropini C."/>
            <person name="Ng K."/>
            <person name="Yu B."/>
        </authorList>
    </citation>
    <scope>NUCLEOTIDE SEQUENCE [LARGE SCALE GENOMIC DNA]</scope>
    <source>
        <strain evidence="2 3">NM07_P-09</strain>
    </source>
</reference>
<sequence length="509" mass="57986">MSTTHVQSLPNVRGRMSYTEFGEGKRRRAHLENGTDRIAAQMGDAASRGDFIVYCEGQKHRHPNAVNEGYELRISWATDELDPSKADDIQRGMEYAYTLCHELAPDSMCWVTMHVDGEGGCVHAHATIANHDARTGQVINKGDTSLYAPRVKAVNDELSRENGFSVLGADKEMSLWEQKRETFQPGSFDRRLGDRVADARDRSSTLDEFRRNLELSGVTLKETTKTDGKTGEVTTGWSYKAVDEWGPKRRTRKRRASNLADDLTREGIEAYFEAKQRELEAPEQDAPAPEVLPDVPETAAPEEQPSADFALDAYSLDRAYVSEMASDLQKAHIHRSREEGKPFMDERYQQIVEARNHPDEQLAKLREDVDAARREFYASKEARDTLQHPCPGLLAGMHVFAKAGCNAKDPVSRMMADMTAMMLRMMIQEALAEERRRQREEAERRVYESRKSMWDAEKRLKAAEKALSNEDEREKRLKSERMQRRVKEAEQRAPVRTPRSADKDTQFDG</sequence>
<dbReference type="EMBL" id="SRYE01000001">
    <property type="protein sequence ID" value="TGY63198.1"/>
    <property type="molecule type" value="Genomic_DNA"/>
</dbReference>
<evidence type="ECO:0000313" key="2">
    <source>
        <dbReference type="EMBL" id="TGY63198.1"/>
    </source>
</evidence>
<dbReference type="RefSeq" id="WP_136011824.1">
    <property type="nucleotide sequence ID" value="NZ_SRYE01000001.1"/>
</dbReference>
<accession>A0A4S2F2L9</accession>
<gene>
    <name evidence="2" type="ORF">E5334_01460</name>
</gene>
<dbReference type="Proteomes" id="UP000310263">
    <property type="component" value="Unassembled WGS sequence"/>
</dbReference>
<dbReference type="OrthoDB" id="2080707at2"/>